<evidence type="ECO:0000256" key="6">
    <source>
        <dbReference type="ARBA" id="ARBA00023136"/>
    </source>
</evidence>
<keyword evidence="5 9" id="KW-1133">Transmembrane helix</keyword>
<keyword evidence="4 9" id="KW-0812">Transmembrane</keyword>
<evidence type="ECO:0000256" key="4">
    <source>
        <dbReference type="ARBA" id="ARBA00022692"/>
    </source>
</evidence>
<keyword evidence="12" id="KW-1185">Reference proteome</keyword>
<evidence type="ECO:0000259" key="10">
    <source>
        <dbReference type="PROSITE" id="PS51123"/>
    </source>
</evidence>
<keyword evidence="6 7" id="KW-0472">Membrane</keyword>
<feature type="compositionally biased region" description="Basic and acidic residues" evidence="8">
    <location>
        <begin position="230"/>
        <end position="254"/>
    </location>
</feature>
<dbReference type="PROSITE" id="PS51123">
    <property type="entry name" value="OMPA_2"/>
    <property type="match status" value="1"/>
</dbReference>
<dbReference type="GO" id="GO:0005886">
    <property type="term" value="C:plasma membrane"/>
    <property type="evidence" value="ECO:0007669"/>
    <property type="project" value="UniProtKB-SubCell"/>
</dbReference>
<dbReference type="Proteomes" id="UP000280881">
    <property type="component" value="Unassembled WGS sequence"/>
</dbReference>
<dbReference type="InterPro" id="IPR050330">
    <property type="entry name" value="Bact_OuterMem_StrucFunc"/>
</dbReference>
<accession>A0A420W9W6</accession>
<dbReference type="OrthoDB" id="9815217at2"/>
<dbReference type="PANTHER" id="PTHR30329">
    <property type="entry name" value="STATOR ELEMENT OF FLAGELLAR MOTOR COMPLEX"/>
    <property type="match status" value="1"/>
</dbReference>
<dbReference type="Gene3D" id="3.30.1330.60">
    <property type="entry name" value="OmpA-like domain"/>
    <property type="match status" value="1"/>
</dbReference>
<reference evidence="11 12" key="1">
    <citation type="submission" date="2018-10" db="EMBL/GenBank/DDBJ databases">
        <title>Genomic Encyclopedia of Type Strains, Phase IV (KMG-IV): sequencing the most valuable type-strain genomes for metagenomic binning, comparative biology and taxonomic classification.</title>
        <authorList>
            <person name="Goeker M."/>
        </authorList>
    </citation>
    <scope>NUCLEOTIDE SEQUENCE [LARGE SCALE GENOMIC DNA]</scope>
    <source>
        <strain evidence="11 12">DSM 15521</strain>
    </source>
</reference>
<evidence type="ECO:0000313" key="11">
    <source>
        <dbReference type="EMBL" id="RKQ64097.1"/>
    </source>
</evidence>
<proteinExistence type="inferred from homology"/>
<dbReference type="EMBL" id="RBIE01000001">
    <property type="protein sequence ID" value="RKQ64097.1"/>
    <property type="molecule type" value="Genomic_DNA"/>
</dbReference>
<keyword evidence="3" id="KW-1003">Cell membrane</keyword>
<dbReference type="RefSeq" id="WP_121170559.1">
    <property type="nucleotide sequence ID" value="NZ_RBIE01000001.1"/>
</dbReference>
<evidence type="ECO:0000256" key="3">
    <source>
        <dbReference type="ARBA" id="ARBA00022475"/>
    </source>
</evidence>
<evidence type="ECO:0000256" key="2">
    <source>
        <dbReference type="ARBA" id="ARBA00008914"/>
    </source>
</evidence>
<dbReference type="Pfam" id="PF13677">
    <property type="entry name" value="MotB_plug"/>
    <property type="match status" value="1"/>
</dbReference>
<dbReference type="InterPro" id="IPR036737">
    <property type="entry name" value="OmpA-like_sf"/>
</dbReference>
<dbReference type="AlphaFoldDB" id="A0A420W9W6"/>
<name>A0A420W9W6_9BACT</name>
<comment type="similarity">
    <text evidence="2">Belongs to the MotB family.</text>
</comment>
<evidence type="ECO:0000256" key="1">
    <source>
        <dbReference type="ARBA" id="ARBA00004162"/>
    </source>
</evidence>
<evidence type="ECO:0000256" key="7">
    <source>
        <dbReference type="PROSITE-ProRule" id="PRU00473"/>
    </source>
</evidence>
<protein>
    <submittedName>
        <fullName evidence="11">Chemotaxis protein MotB</fullName>
    </submittedName>
</protein>
<gene>
    <name evidence="11" type="ORF">C7457_0988</name>
</gene>
<organism evidence="11 12">
    <name type="scientific">Thermovibrio guaymasensis</name>
    <dbReference type="NCBI Taxonomy" id="240167"/>
    <lineage>
        <taxon>Bacteria</taxon>
        <taxon>Pseudomonadati</taxon>
        <taxon>Aquificota</taxon>
        <taxon>Aquificia</taxon>
        <taxon>Desulfurobacteriales</taxon>
        <taxon>Desulfurobacteriaceae</taxon>
        <taxon>Thermovibrio</taxon>
    </lineage>
</organism>
<dbReference type="InterPro" id="IPR006665">
    <property type="entry name" value="OmpA-like"/>
</dbReference>
<dbReference type="CDD" id="cd07185">
    <property type="entry name" value="OmpA_C-like"/>
    <property type="match status" value="1"/>
</dbReference>
<feature type="transmembrane region" description="Helical" evidence="9">
    <location>
        <begin position="12"/>
        <end position="36"/>
    </location>
</feature>
<dbReference type="SUPFAM" id="SSF103088">
    <property type="entry name" value="OmpA-like"/>
    <property type="match status" value="1"/>
</dbReference>
<dbReference type="Pfam" id="PF00691">
    <property type="entry name" value="OmpA"/>
    <property type="match status" value="1"/>
</dbReference>
<dbReference type="PANTHER" id="PTHR30329:SF21">
    <property type="entry name" value="LIPOPROTEIN YIAD-RELATED"/>
    <property type="match status" value="1"/>
</dbReference>
<evidence type="ECO:0000313" key="12">
    <source>
        <dbReference type="Proteomes" id="UP000280881"/>
    </source>
</evidence>
<evidence type="ECO:0000256" key="8">
    <source>
        <dbReference type="SAM" id="MobiDB-lite"/>
    </source>
</evidence>
<comment type="caution">
    <text evidence="11">The sequence shown here is derived from an EMBL/GenBank/DDBJ whole genome shotgun (WGS) entry which is preliminary data.</text>
</comment>
<dbReference type="InterPro" id="IPR025713">
    <property type="entry name" value="MotB-like_N_dom"/>
</dbReference>
<sequence>MARKKKEECKSVPAWLTSFSDLMSLLLTFFILLYSMSTLDITKAMKFLSYFQGEKAKTFKQISIVKPIKIYTEDVARKIKKLIKRLLPVYGYQLVVTEQYVMIRLFNKILFEKDTVKLTPQAKKALEKIAQVIKSLNGNYRVRVEGHTSKGEPTKPIKGVNDSWDLSILRATQVAKYLISKGVDPKKVFVVGYDATRPLYTWNNPILQARNRRVEIYLEVAVPKEEEEEKVLIKKKEKLPTKGGEERKASSEKR</sequence>
<evidence type="ECO:0000256" key="5">
    <source>
        <dbReference type="ARBA" id="ARBA00022989"/>
    </source>
</evidence>
<evidence type="ECO:0000256" key="9">
    <source>
        <dbReference type="SAM" id="Phobius"/>
    </source>
</evidence>
<feature type="region of interest" description="Disordered" evidence="8">
    <location>
        <begin position="225"/>
        <end position="254"/>
    </location>
</feature>
<feature type="domain" description="OmpA-like" evidence="10">
    <location>
        <begin position="98"/>
        <end position="222"/>
    </location>
</feature>
<comment type="subcellular location">
    <subcellularLocation>
        <location evidence="1">Cell membrane</location>
        <topology evidence="1">Single-pass membrane protein</topology>
    </subcellularLocation>
</comment>